<name>A0A450VJC9_9GAMM</name>
<proteinExistence type="predicted"/>
<dbReference type="EMBL" id="CAADFJ010000219">
    <property type="protein sequence ID" value="VFK04912.1"/>
    <property type="molecule type" value="Genomic_DNA"/>
</dbReference>
<sequence>MPSRGCRPPWVTVARTNRGCESYPMRDSRHIEAVALANELIPVLEEETALHRLYERAARDQKTIAVGEVADETHYGYHFLLNTKTSAGMRNIMNALFYNSIVRSMDIHDPMEYFARKYEKKVQQGGYAFGRSRAENMLAAN</sequence>
<dbReference type="EMBL" id="CAADFG010000218">
    <property type="protein sequence ID" value="VFK01207.1"/>
    <property type="molecule type" value="Genomic_DNA"/>
</dbReference>
<gene>
    <name evidence="2" type="ORF">BECKH772A_GA0070896_102186</name>
    <name evidence="1" type="ORF">BECKH772B_GA0070898_101248</name>
    <name evidence="3" type="ORF">BECKH772C_GA0070978_102196</name>
</gene>
<evidence type="ECO:0000313" key="2">
    <source>
        <dbReference type="EMBL" id="VFK01207.1"/>
    </source>
</evidence>
<dbReference type="AlphaFoldDB" id="A0A450VJC9"/>
<reference evidence="3" key="1">
    <citation type="submission" date="2019-02" db="EMBL/GenBank/DDBJ databases">
        <authorList>
            <person name="Gruber-Vodicka R. H."/>
            <person name="Seah K. B. B."/>
        </authorList>
    </citation>
    <scope>NUCLEOTIDE SEQUENCE</scope>
    <source>
        <strain evidence="3">BECK_SA2B12</strain>
        <strain evidence="2">BECK_SA2B15</strain>
        <strain evidence="1">BECK_SA2B20</strain>
    </source>
</reference>
<accession>A0A450VJC9</accession>
<evidence type="ECO:0000313" key="3">
    <source>
        <dbReference type="EMBL" id="VFK04912.1"/>
    </source>
</evidence>
<evidence type="ECO:0000313" key="1">
    <source>
        <dbReference type="EMBL" id="VFJ98047.1"/>
    </source>
</evidence>
<protein>
    <submittedName>
        <fullName evidence="3">Uncharacterized protein</fullName>
    </submittedName>
</protein>
<dbReference type="EMBL" id="CAADFI010000124">
    <property type="protein sequence ID" value="VFJ98047.1"/>
    <property type="molecule type" value="Genomic_DNA"/>
</dbReference>
<organism evidence="3">
    <name type="scientific">Candidatus Kentrum eta</name>
    <dbReference type="NCBI Taxonomy" id="2126337"/>
    <lineage>
        <taxon>Bacteria</taxon>
        <taxon>Pseudomonadati</taxon>
        <taxon>Pseudomonadota</taxon>
        <taxon>Gammaproteobacteria</taxon>
        <taxon>Candidatus Kentrum</taxon>
    </lineage>
</organism>